<feature type="transmembrane region" description="Helical" evidence="20">
    <location>
        <begin position="41"/>
        <end position="69"/>
    </location>
</feature>
<dbReference type="SUPFAM" id="SSF81464">
    <property type="entry name" value="Cytochrome c oxidase subunit II-like, transmembrane region"/>
    <property type="match status" value="1"/>
</dbReference>
<evidence type="ECO:0000256" key="20">
    <source>
        <dbReference type="SAM" id="Phobius"/>
    </source>
</evidence>
<evidence type="ECO:0000256" key="11">
    <source>
        <dbReference type="ARBA" id="ARBA00023004"/>
    </source>
</evidence>
<dbReference type="Pfam" id="PF02790">
    <property type="entry name" value="COX2_TM"/>
    <property type="match status" value="1"/>
</dbReference>
<dbReference type="InterPro" id="IPR009056">
    <property type="entry name" value="Cyt_c-like_dom"/>
</dbReference>
<evidence type="ECO:0000259" key="22">
    <source>
        <dbReference type="PROSITE" id="PS50999"/>
    </source>
</evidence>
<dbReference type="InterPro" id="IPR014222">
    <property type="entry name" value="Cyt_c_oxidase_su2"/>
</dbReference>
<evidence type="ECO:0000256" key="9">
    <source>
        <dbReference type="ARBA" id="ARBA00022982"/>
    </source>
</evidence>
<keyword evidence="10 20" id="KW-1133">Transmembrane helix</keyword>
<evidence type="ECO:0000256" key="17">
    <source>
        <dbReference type="RuleBase" id="RU000456"/>
    </source>
</evidence>
<dbReference type="Gene3D" id="2.60.40.420">
    <property type="entry name" value="Cupredoxins - blue copper proteins"/>
    <property type="match status" value="1"/>
</dbReference>
<evidence type="ECO:0000256" key="8">
    <source>
        <dbReference type="ARBA" id="ARBA00022967"/>
    </source>
</evidence>
<comment type="cofactor">
    <cofactor evidence="18">
        <name>Cu cation</name>
        <dbReference type="ChEBI" id="CHEBI:23378"/>
    </cofactor>
    <text evidence="18">Binds a copper A center.</text>
</comment>
<evidence type="ECO:0000256" key="15">
    <source>
        <dbReference type="ARBA" id="ARBA00047816"/>
    </source>
</evidence>
<comment type="subcellular location">
    <subcellularLocation>
        <location evidence="17">Cell membrane</location>
        <topology evidence="17">Multi-pass membrane protein</topology>
    </subcellularLocation>
    <subcellularLocation>
        <location evidence="1">Membrane</location>
        <topology evidence="1">Multi-pass membrane protein</topology>
    </subcellularLocation>
</comment>
<dbReference type="PROSITE" id="PS00078">
    <property type="entry name" value="COX2"/>
    <property type="match status" value="1"/>
</dbReference>
<dbReference type="InterPro" id="IPR045187">
    <property type="entry name" value="CcO_II"/>
</dbReference>
<feature type="domain" description="Cytochrome c" evidence="23">
    <location>
        <begin position="260"/>
        <end position="350"/>
    </location>
</feature>
<keyword evidence="6 17" id="KW-0812">Transmembrane</keyword>
<dbReference type="CDD" id="cd04213">
    <property type="entry name" value="CuRO_CcO_Caa3_II"/>
    <property type="match status" value="1"/>
</dbReference>
<keyword evidence="9 17" id="KW-0249">Electron transport</keyword>
<dbReference type="InterPro" id="IPR001505">
    <property type="entry name" value="Copper_CuA"/>
</dbReference>
<keyword evidence="25" id="KW-1185">Reference proteome</keyword>
<dbReference type="RefSeq" id="WP_093136524.1">
    <property type="nucleotide sequence ID" value="NZ_FOHJ01000009.1"/>
</dbReference>
<feature type="domain" description="Cytochrome oxidase subunit II copper A binding" evidence="21">
    <location>
        <begin position="134"/>
        <end position="247"/>
    </location>
</feature>
<protein>
    <recommendedName>
        <fullName evidence="18">Cytochrome c oxidase subunit 2</fullName>
        <ecNumber evidence="18">7.1.1.9</ecNumber>
    </recommendedName>
</protein>
<dbReference type="SUPFAM" id="SSF49503">
    <property type="entry name" value="Cupredoxins"/>
    <property type="match status" value="1"/>
</dbReference>
<dbReference type="EMBL" id="FOHJ01000009">
    <property type="protein sequence ID" value="SET86231.1"/>
    <property type="molecule type" value="Genomic_DNA"/>
</dbReference>
<dbReference type="Proteomes" id="UP000199095">
    <property type="component" value="Unassembled WGS sequence"/>
</dbReference>
<evidence type="ECO:0000256" key="6">
    <source>
        <dbReference type="ARBA" id="ARBA00022692"/>
    </source>
</evidence>
<dbReference type="NCBIfam" id="TIGR02866">
    <property type="entry name" value="CoxB"/>
    <property type="match status" value="1"/>
</dbReference>
<dbReference type="InterPro" id="IPR002429">
    <property type="entry name" value="CcO_II-like_C"/>
</dbReference>
<feature type="compositionally biased region" description="Acidic residues" evidence="19">
    <location>
        <begin position="390"/>
        <end position="405"/>
    </location>
</feature>
<evidence type="ECO:0000256" key="2">
    <source>
        <dbReference type="ARBA" id="ARBA00007866"/>
    </source>
</evidence>
<dbReference type="PRINTS" id="PR01166">
    <property type="entry name" value="CYCOXIDASEII"/>
</dbReference>
<dbReference type="PANTHER" id="PTHR22888:SF10">
    <property type="entry name" value="CYTOCHROME C OXIDASE SUBUNIT 2"/>
    <property type="match status" value="1"/>
</dbReference>
<reference evidence="25" key="1">
    <citation type="submission" date="2016-10" db="EMBL/GenBank/DDBJ databases">
        <authorList>
            <person name="Varghese N."/>
            <person name="Submissions S."/>
        </authorList>
    </citation>
    <scope>NUCLEOTIDE SEQUENCE [LARGE SCALE GENOMIC DNA]</scope>
    <source>
        <strain evidence="25">CGMCC 1.3566</strain>
    </source>
</reference>
<evidence type="ECO:0000256" key="12">
    <source>
        <dbReference type="ARBA" id="ARBA00023008"/>
    </source>
</evidence>
<keyword evidence="13 20" id="KW-0472">Membrane</keyword>
<dbReference type="PROSITE" id="PS51007">
    <property type="entry name" value="CYTC"/>
    <property type="match status" value="1"/>
</dbReference>
<dbReference type="GO" id="GO:0020037">
    <property type="term" value="F:heme binding"/>
    <property type="evidence" value="ECO:0007669"/>
    <property type="project" value="InterPro"/>
</dbReference>
<dbReference type="InterPro" id="IPR008972">
    <property type="entry name" value="Cupredoxin"/>
</dbReference>
<dbReference type="PANTHER" id="PTHR22888">
    <property type="entry name" value="CYTOCHROME C OXIDASE, SUBUNIT II"/>
    <property type="match status" value="1"/>
</dbReference>
<name>A0A1I0HQ51_9BACI</name>
<evidence type="ECO:0000256" key="13">
    <source>
        <dbReference type="ARBA" id="ARBA00023136"/>
    </source>
</evidence>
<evidence type="ECO:0000256" key="5">
    <source>
        <dbReference type="ARBA" id="ARBA00022660"/>
    </source>
</evidence>
<dbReference type="InterPro" id="IPR036909">
    <property type="entry name" value="Cyt_c-like_dom_sf"/>
</dbReference>
<feature type="compositionally biased region" description="Acidic residues" evidence="19">
    <location>
        <begin position="355"/>
        <end position="364"/>
    </location>
</feature>
<dbReference type="InterPro" id="IPR036257">
    <property type="entry name" value="Cyt_c_oxidase_su2_TM_sf"/>
</dbReference>
<keyword evidence="3 17" id="KW-0813">Transport</keyword>
<dbReference type="InterPro" id="IPR034236">
    <property type="entry name" value="CuRO_CcO_Caa3_II"/>
</dbReference>
<dbReference type="OrthoDB" id="9781261at2"/>
<dbReference type="AlphaFoldDB" id="A0A1I0HQ51"/>
<evidence type="ECO:0000256" key="19">
    <source>
        <dbReference type="SAM" id="MobiDB-lite"/>
    </source>
</evidence>
<dbReference type="EC" id="7.1.1.9" evidence="18"/>
<proteinExistence type="inferred from homology"/>
<feature type="compositionally biased region" description="Acidic residues" evidence="19">
    <location>
        <begin position="373"/>
        <end position="382"/>
    </location>
</feature>
<gene>
    <name evidence="24" type="ORF">SAMN05421676_109128</name>
</gene>
<evidence type="ECO:0000259" key="23">
    <source>
        <dbReference type="PROSITE" id="PS51007"/>
    </source>
</evidence>
<dbReference type="InterPro" id="IPR011759">
    <property type="entry name" value="Cyt_c_oxidase_su2_TM_dom"/>
</dbReference>
<comment type="catalytic activity">
    <reaction evidence="15 18">
        <text>4 Fe(II)-[cytochrome c] + O2 + 8 H(+)(in) = 4 Fe(III)-[cytochrome c] + 2 H2O + 4 H(+)(out)</text>
        <dbReference type="Rhea" id="RHEA:11436"/>
        <dbReference type="Rhea" id="RHEA-COMP:10350"/>
        <dbReference type="Rhea" id="RHEA-COMP:14399"/>
        <dbReference type="ChEBI" id="CHEBI:15377"/>
        <dbReference type="ChEBI" id="CHEBI:15378"/>
        <dbReference type="ChEBI" id="CHEBI:15379"/>
        <dbReference type="ChEBI" id="CHEBI:29033"/>
        <dbReference type="ChEBI" id="CHEBI:29034"/>
        <dbReference type="EC" id="7.1.1.9"/>
    </reaction>
</comment>
<dbReference type="GO" id="GO:0005507">
    <property type="term" value="F:copper ion binding"/>
    <property type="evidence" value="ECO:0007669"/>
    <property type="project" value="InterPro"/>
</dbReference>
<keyword evidence="11 16" id="KW-0408">Iron</keyword>
<comment type="similarity">
    <text evidence="2 17">Belongs to the cytochrome c oxidase subunit 2 family.</text>
</comment>
<comment type="function">
    <text evidence="14 18">Subunits I and II form the functional core of the enzyme complex. Electrons originating in cytochrome c are transferred via heme a and Cu(A) to the binuclear center formed by heme a3 and Cu(B).</text>
</comment>
<feature type="region of interest" description="Disordered" evidence="19">
    <location>
        <begin position="350"/>
        <end position="405"/>
    </location>
</feature>
<feature type="transmembrane region" description="Helical" evidence="20">
    <location>
        <begin position="90"/>
        <end position="108"/>
    </location>
</feature>
<dbReference type="PROSITE" id="PS51257">
    <property type="entry name" value="PROKAR_LIPOPROTEIN"/>
    <property type="match status" value="1"/>
</dbReference>
<evidence type="ECO:0000256" key="1">
    <source>
        <dbReference type="ARBA" id="ARBA00004141"/>
    </source>
</evidence>
<evidence type="ECO:0000259" key="21">
    <source>
        <dbReference type="PROSITE" id="PS50857"/>
    </source>
</evidence>
<dbReference type="GO" id="GO:0016491">
    <property type="term" value="F:oxidoreductase activity"/>
    <property type="evidence" value="ECO:0007669"/>
    <property type="project" value="InterPro"/>
</dbReference>
<feature type="domain" description="Cytochrome oxidase subunit II transmembrane region profile" evidence="22">
    <location>
        <begin position="23"/>
        <end position="121"/>
    </location>
</feature>
<dbReference type="PROSITE" id="PS50857">
    <property type="entry name" value="COX2_CUA"/>
    <property type="match status" value="1"/>
</dbReference>
<evidence type="ECO:0000256" key="16">
    <source>
        <dbReference type="PROSITE-ProRule" id="PRU00433"/>
    </source>
</evidence>
<accession>A0A1I0HQ51</accession>
<dbReference type="GO" id="GO:0004129">
    <property type="term" value="F:cytochrome-c oxidase activity"/>
    <property type="evidence" value="ECO:0007669"/>
    <property type="project" value="UniProtKB-EC"/>
</dbReference>
<evidence type="ECO:0000256" key="10">
    <source>
        <dbReference type="ARBA" id="ARBA00022989"/>
    </source>
</evidence>
<evidence type="ECO:0000256" key="18">
    <source>
        <dbReference type="RuleBase" id="RU004024"/>
    </source>
</evidence>
<dbReference type="STRING" id="237682.SAMN05421676_109128"/>
<evidence type="ECO:0000313" key="25">
    <source>
        <dbReference type="Proteomes" id="UP000199095"/>
    </source>
</evidence>
<keyword evidence="7 16" id="KW-0479">Metal-binding</keyword>
<dbReference type="PROSITE" id="PS50999">
    <property type="entry name" value="COX2_TM"/>
    <property type="match status" value="1"/>
</dbReference>
<keyword evidence="4 16" id="KW-0349">Heme</keyword>
<keyword evidence="12 18" id="KW-0186">Copper</keyword>
<keyword evidence="5 17" id="KW-0679">Respiratory chain</keyword>
<evidence type="ECO:0000256" key="7">
    <source>
        <dbReference type="ARBA" id="ARBA00022723"/>
    </source>
</evidence>
<dbReference type="Pfam" id="PF00034">
    <property type="entry name" value="Cytochrom_C"/>
    <property type="match status" value="1"/>
</dbReference>
<keyword evidence="8" id="KW-1278">Translocase</keyword>
<dbReference type="GO" id="GO:0005886">
    <property type="term" value="C:plasma membrane"/>
    <property type="evidence" value="ECO:0007669"/>
    <property type="project" value="UniProtKB-SubCell"/>
</dbReference>
<evidence type="ECO:0000256" key="3">
    <source>
        <dbReference type="ARBA" id="ARBA00022448"/>
    </source>
</evidence>
<sequence length="405" mass="45480">MKGWMGRFRALFLLSGLALILTGCGNPYLSALQPKGEGADMILDLMILSIIIMLFVFLVVMAIYVFVVVKFRQKKGEEDYIPKQVEGNRILETIWTVIPIILLLILAVPTVQYTFALSDTTPESTEGEEAENTDDALWIDVTGKQFWWNFDYRDTSVQTSQDLYIPTDKRVYIKLSSGDVIHSFWVPSISGKMDVNPGKNENEMFIKAEEEGVYWGHCAEFCGPSHSLMDFRIVAVSPGEFDQWMSDMQNVDPEAEPEDSSAREGKQLFSDNSCMGCHAVGSSPAMMGPNVTNFGDRSKVAGVLDYNKENIVDWIMDPEKHKPGNSMTGNYTIPSEEDAEKIADYLMSLSPSEIGPDDAQDDDYVQPQKKEESEQEGNENNDEGNSNENNQEENNDDNTNEDEEN</sequence>
<evidence type="ECO:0000256" key="4">
    <source>
        <dbReference type="ARBA" id="ARBA00022617"/>
    </source>
</evidence>
<dbReference type="GO" id="GO:0042773">
    <property type="term" value="P:ATP synthesis coupled electron transport"/>
    <property type="evidence" value="ECO:0007669"/>
    <property type="project" value="TreeGrafter"/>
</dbReference>
<dbReference type="Pfam" id="PF00116">
    <property type="entry name" value="COX2"/>
    <property type="match status" value="1"/>
</dbReference>
<evidence type="ECO:0000256" key="14">
    <source>
        <dbReference type="ARBA" id="ARBA00024688"/>
    </source>
</evidence>
<dbReference type="SUPFAM" id="SSF46626">
    <property type="entry name" value="Cytochrome c"/>
    <property type="match status" value="1"/>
</dbReference>
<evidence type="ECO:0000313" key="24">
    <source>
        <dbReference type="EMBL" id="SET86231.1"/>
    </source>
</evidence>
<dbReference type="Gene3D" id="1.10.287.90">
    <property type="match status" value="1"/>
</dbReference>
<organism evidence="24 25">
    <name type="scientific">Salinibacillus kushneri</name>
    <dbReference type="NCBI Taxonomy" id="237682"/>
    <lineage>
        <taxon>Bacteria</taxon>
        <taxon>Bacillati</taxon>
        <taxon>Bacillota</taxon>
        <taxon>Bacilli</taxon>
        <taxon>Bacillales</taxon>
        <taxon>Bacillaceae</taxon>
        <taxon>Salinibacillus</taxon>
    </lineage>
</organism>